<evidence type="ECO:0000256" key="10">
    <source>
        <dbReference type="SAM" id="MobiDB-lite"/>
    </source>
</evidence>
<evidence type="ECO:0000256" key="11">
    <source>
        <dbReference type="SAM" id="Phobius"/>
    </source>
</evidence>
<accession>A0A413S6K6</accession>
<keyword evidence="6 8" id="KW-0129">CBS domain</keyword>
<evidence type="ECO:0000256" key="2">
    <source>
        <dbReference type="ARBA" id="ARBA00006337"/>
    </source>
</evidence>
<name>A0A413S6K6_9FIRM</name>
<evidence type="ECO:0000259" key="13">
    <source>
        <dbReference type="PROSITE" id="PS51846"/>
    </source>
</evidence>
<dbReference type="Gene3D" id="3.10.580.10">
    <property type="entry name" value="CBS-domain"/>
    <property type="match status" value="1"/>
</dbReference>
<dbReference type="EMBL" id="QSFV01000007">
    <property type="protein sequence ID" value="RHA81164.1"/>
    <property type="molecule type" value="Genomic_DNA"/>
</dbReference>
<keyword evidence="4" id="KW-0677">Repeat</keyword>
<dbReference type="PROSITE" id="PS51371">
    <property type="entry name" value="CBS"/>
    <property type="match status" value="2"/>
</dbReference>
<keyword evidence="7 9" id="KW-0472">Membrane</keyword>
<evidence type="ECO:0000313" key="15">
    <source>
        <dbReference type="EMBL" id="RHA57506.1"/>
    </source>
</evidence>
<dbReference type="PANTHER" id="PTHR22777:SF17">
    <property type="entry name" value="UPF0053 PROTEIN SLL0260"/>
    <property type="match status" value="1"/>
</dbReference>
<evidence type="ECO:0000256" key="5">
    <source>
        <dbReference type="ARBA" id="ARBA00022989"/>
    </source>
</evidence>
<dbReference type="Pfam" id="PF03471">
    <property type="entry name" value="CorC_HlyC"/>
    <property type="match status" value="1"/>
</dbReference>
<feature type="domain" description="CBS" evidence="12">
    <location>
        <begin position="208"/>
        <end position="269"/>
    </location>
</feature>
<evidence type="ECO:0000256" key="9">
    <source>
        <dbReference type="PROSITE-ProRule" id="PRU01193"/>
    </source>
</evidence>
<gene>
    <name evidence="16" type="ORF">DW918_03770</name>
    <name evidence="15" type="ORF">DW929_01395</name>
    <name evidence="14" type="ORF">DW944_03255</name>
</gene>
<feature type="transmembrane region" description="Helical" evidence="11">
    <location>
        <begin position="91"/>
        <end position="111"/>
    </location>
</feature>
<evidence type="ECO:0000256" key="1">
    <source>
        <dbReference type="ARBA" id="ARBA00004141"/>
    </source>
</evidence>
<feature type="region of interest" description="Disordered" evidence="10">
    <location>
        <begin position="414"/>
        <end position="436"/>
    </location>
</feature>
<evidence type="ECO:0000256" key="3">
    <source>
        <dbReference type="ARBA" id="ARBA00022692"/>
    </source>
</evidence>
<dbReference type="InterPro" id="IPR000644">
    <property type="entry name" value="CBS_dom"/>
</dbReference>
<dbReference type="InterPro" id="IPR036318">
    <property type="entry name" value="FAD-bd_PCMH-like_sf"/>
</dbReference>
<dbReference type="Proteomes" id="UP000285740">
    <property type="component" value="Unassembled WGS sequence"/>
</dbReference>
<evidence type="ECO:0000313" key="17">
    <source>
        <dbReference type="Proteomes" id="UP000284598"/>
    </source>
</evidence>
<dbReference type="CDD" id="cd04590">
    <property type="entry name" value="CBS_pair_CorC_HlyC_assoc"/>
    <property type="match status" value="1"/>
</dbReference>
<evidence type="ECO:0000259" key="12">
    <source>
        <dbReference type="PROSITE" id="PS51371"/>
    </source>
</evidence>
<dbReference type="Proteomes" id="UP000284779">
    <property type="component" value="Unassembled WGS sequence"/>
</dbReference>
<organism evidence="15 17">
    <name type="scientific">Eubacterium ventriosum</name>
    <dbReference type="NCBI Taxonomy" id="39496"/>
    <lineage>
        <taxon>Bacteria</taxon>
        <taxon>Bacillati</taxon>
        <taxon>Bacillota</taxon>
        <taxon>Clostridia</taxon>
        <taxon>Eubacteriales</taxon>
        <taxon>Eubacteriaceae</taxon>
        <taxon>Eubacterium</taxon>
    </lineage>
</organism>
<dbReference type="SUPFAM" id="SSF56176">
    <property type="entry name" value="FAD-binding/transporter-associated domain-like"/>
    <property type="match status" value="1"/>
</dbReference>
<reference evidence="17 18" key="1">
    <citation type="submission" date="2018-08" db="EMBL/GenBank/DDBJ databases">
        <title>A genome reference for cultivated species of the human gut microbiota.</title>
        <authorList>
            <person name="Zou Y."/>
            <person name="Xue W."/>
            <person name="Luo G."/>
        </authorList>
    </citation>
    <scope>NUCLEOTIDE SEQUENCE [LARGE SCALE GENOMIC DNA]</scope>
    <source>
        <strain evidence="16 19">AM42-30</strain>
        <strain evidence="15 17">AM43-2</strain>
        <strain evidence="14 18">AM44-11BH</strain>
    </source>
</reference>
<evidence type="ECO:0000256" key="4">
    <source>
        <dbReference type="ARBA" id="ARBA00022737"/>
    </source>
</evidence>
<comment type="subcellular location">
    <subcellularLocation>
        <location evidence="1">Membrane</location>
        <topology evidence="1">Multi-pass membrane protein</topology>
    </subcellularLocation>
</comment>
<dbReference type="Pfam" id="PF01595">
    <property type="entry name" value="CNNM"/>
    <property type="match status" value="1"/>
</dbReference>
<dbReference type="AlphaFoldDB" id="A0A413S6K6"/>
<feature type="transmembrane region" description="Helical" evidence="11">
    <location>
        <begin position="61"/>
        <end position="84"/>
    </location>
</feature>
<dbReference type="Proteomes" id="UP000284598">
    <property type="component" value="Unassembled WGS sequence"/>
</dbReference>
<dbReference type="InterPro" id="IPR046342">
    <property type="entry name" value="CBS_dom_sf"/>
</dbReference>
<protein>
    <submittedName>
        <fullName evidence="15">HlyC/CorC family transporter</fullName>
    </submittedName>
</protein>
<dbReference type="EMBL" id="QSFO01000001">
    <property type="protein sequence ID" value="RHA57506.1"/>
    <property type="molecule type" value="Genomic_DNA"/>
</dbReference>
<keyword evidence="18" id="KW-1185">Reference proteome</keyword>
<feature type="domain" description="CNNM transmembrane" evidence="13">
    <location>
        <begin position="1"/>
        <end position="189"/>
    </location>
</feature>
<dbReference type="SUPFAM" id="SSF54631">
    <property type="entry name" value="CBS-domain pair"/>
    <property type="match status" value="1"/>
</dbReference>
<dbReference type="InterPro" id="IPR005170">
    <property type="entry name" value="Transptr-assoc_dom"/>
</dbReference>
<feature type="compositionally biased region" description="Acidic residues" evidence="10">
    <location>
        <begin position="421"/>
        <end position="436"/>
    </location>
</feature>
<evidence type="ECO:0000256" key="7">
    <source>
        <dbReference type="ARBA" id="ARBA00023136"/>
    </source>
</evidence>
<comment type="caution">
    <text evidence="15">The sequence shown here is derived from an EMBL/GenBank/DDBJ whole genome shotgun (WGS) entry which is preliminary data.</text>
</comment>
<dbReference type="SMART" id="SM00116">
    <property type="entry name" value="CBS"/>
    <property type="match status" value="2"/>
</dbReference>
<dbReference type="PROSITE" id="PS51846">
    <property type="entry name" value="CNNM"/>
    <property type="match status" value="1"/>
</dbReference>
<dbReference type="GO" id="GO:0050660">
    <property type="term" value="F:flavin adenine dinucleotide binding"/>
    <property type="evidence" value="ECO:0007669"/>
    <property type="project" value="InterPro"/>
</dbReference>
<dbReference type="PANTHER" id="PTHR22777">
    <property type="entry name" value="HEMOLYSIN-RELATED"/>
    <property type="match status" value="1"/>
</dbReference>
<dbReference type="GO" id="GO:0005886">
    <property type="term" value="C:plasma membrane"/>
    <property type="evidence" value="ECO:0007669"/>
    <property type="project" value="TreeGrafter"/>
</dbReference>
<dbReference type="InterPro" id="IPR044751">
    <property type="entry name" value="Ion_transp-like_CBS"/>
</dbReference>
<proteinExistence type="inferred from homology"/>
<evidence type="ECO:0000313" key="16">
    <source>
        <dbReference type="EMBL" id="RHA81164.1"/>
    </source>
</evidence>
<dbReference type="EMBL" id="QSFD01000002">
    <property type="protein sequence ID" value="RHA20166.1"/>
    <property type="molecule type" value="Genomic_DNA"/>
</dbReference>
<keyword evidence="3 9" id="KW-0812">Transmembrane</keyword>
<sequence length="436" mass="49069">MGPSDIALLCVLVVLLLFSAFFSSAETALTTVNKIRLRTLVEEENKKAIVLNNVLNNSRKMLSTVLIGNNIVNIAASSIATIFTQSLLSDIFISVGVGILTLLIIIFGEIVPKTVASMHADEMALKYAKPISILMFVLTPVIFILNMFSNIILKLFRVKVNLNSKSITEDELRTIVGVSQEEGIIEDDEYDMITNVFDFGDACAKDIMIPKVDITMVPIDTTFEQLLDVIKTDKYTRIPVYKEDTDNIVGIINIKDMIINQVDASNFDINKLMREPYYTHEKEELNDLLIEMRNNEPGMCIVLDEYGQAEGLITLEDIVEEIIGDIHDEFDQAEELAVRKIGDNEYIVEGSINLDDFNDELGTDIDSEDYESLGGLIIEHLDRLPNKGDSVKISNCKLTVIKMDEKRIDLVKVQIDPEVEKTEDEEKSEDEDKEQK</sequence>
<keyword evidence="5 9" id="KW-1133">Transmembrane helix</keyword>
<feature type="transmembrane region" description="Helical" evidence="11">
    <location>
        <begin position="131"/>
        <end position="156"/>
    </location>
</feature>
<evidence type="ECO:0000313" key="19">
    <source>
        <dbReference type="Proteomes" id="UP000285740"/>
    </source>
</evidence>
<evidence type="ECO:0000256" key="6">
    <source>
        <dbReference type="ARBA" id="ARBA00023122"/>
    </source>
</evidence>
<dbReference type="RefSeq" id="WP_117969701.1">
    <property type="nucleotide sequence ID" value="NZ_CAUBDO010000021.1"/>
</dbReference>
<evidence type="ECO:0000313" key="14">
    <source>
        <dbReference type="EMBL" id="RHA20166.1"/>
    </source>
</evidence>
<dbReference type="Gene3D" id="3.30.465.10">
    <property type="match status" value="1"/>
</dbReference>
<dbReference type="FunFam" id="3.10.580.10:FF:000002">
    <property type="entry name" value="Magnesium/cobalt efflux protein CorC"/>
    <property type="match status" value="1"/>
</dbReference>
<dbReference type="SMART" id="SM01091">
    <property type="entry name" value="CorC_HlyC"/>
    <property type="match status" value="1"/>
</dbReference>
<comment type="similarity">
    <text evidence="2">Belongs to the UPF0053 family.</text>
</comment>
<evidence type="ECO:0000313" key="18">
    <source>
        <dbReference type="Proteomes" id="UP000284779"/>
    </source>
</evidence>
<dbReference type="InterPro" id="IPR002550">
    <property type="entry name" value="CNNM"/>
</dbReference>
<feature type="domain" description="CBS" evidence="12">
    <location>
        <begin position="272"/>
        <end position="329"/>
    </location>
</feature>
<dbReference type="InterPro" id="IPR016169">
    <property type="entry name" value="FAD-bd_PCMH_sub2"/>
</dbReference>
<evidence type="ECO:0000256" key="8">
    <source>
        <dbReference type="PROSITE-ProRule" id="PRU00703"/>
    </source>
</evidence>
<dbReference type="Pfam" id="PF00571">
    <property type="entry name" value="CBS"/>
    <property type="match status" value="2"/>
</dbReference>